<keyword evidence="4 5" id="KW-0472">Membrane</keyword>
<dbReference type="PANTHER" id="PTHR11706:SF2">
    <property type="entry name" value="TRANSPORTER PROTEIN"/>
    <property type="match status" value="1"/>
</dbReference>
<dbReference type="GO" id="GO:0015086">
    <property type="term" value="F:cadmium ion transmembrane transporter activity"/>
    <property type="evidence" value="ECO:0007669"/>
    <property type="project" value="TreeGrafter"/>
</dbReference>
<protein>
    <submittedName>
        <fullName evidence="6">Divalent metal cation transporter</fullName>
    </submittedName>
</protein>
<keyword evidence="3 5" id="KW-1133">Transmembrane helix</keyword>
<dbReference type="GO" id="GO:0005384">
    <property type="term" value="F:manganese ion transmembrane transporter activity"/>
    <property type="evidence" value="ECO:0007669"/>
    <property type="project" value="TreeGrafter"/>
</dbReference>
<feature type="transmembrane region" description="Helical" evidence="5">
    <location>
        <begin position="142"/>
        <end position="160"/>
    </location>
</feature>
<organism evidence="6 7">
    <name type="scientific">Brevibacillus thermoruber</name>
    <dbReference type="NCBI Taxonomy" id="33942"/>
    <lineage>
        <taxon>Bacteria</taxon>
        <taxon>Bacillati</taxon>
        <taxon>Bacillota</taxon>
        <taxon>Bacilli</taxon>
        <taxon>Bacillales</taxon>
        <taxon>Paenibacillaceae</taxon>
        <taxon>Brevibacillus</taxon>
    </lineage>
</organism>
<dbReference type="PANTHER" id="PTHR11706">
    <property type="entry name" value="SOLUTE CARRIER PROTEIN FAMILY 11 MEMBER"/>
    <property type="match status" value="1"/>
</dbReference>
<dbReference type="Proteomes" id="UP001151071">
    <property type="component" value="Unassembled WGS sequence"/>
</dbReference>
<dbReference type="GO" id="GO:0005886">
    <property type="term" value="C:plasma membrane"/>
    <property type="evidence" value="ECO:0007669"/>
    <property type="project" value="TreeGrafter"/>
</dbReference>
<evidence type="ECO:0000256" key="4">
    <source>
        <dbReference type="ARBA" id="ARBA00023136"/>
    </source>
</evidence>
<evidence type="ECO:0000256" key="1">
    <source>
        <dbReference type="ARBA" id="ARBA00004141"/>
    </source>
</evidence>
<feature type="transmembrane region" description="Helical" evidence="5">
    <location>
        <begin position="109"/>
        <end position="130"/>
    </location>
</feature>
<proteinExistence type="predicted"/>
<sequence>MKASRISLLLGAAFLMATSAIGPGFLTQTTVFTQKLAASFGFVILMSILLDIGAQMNVWRIIAVSERRAQDVANLVLPGLGYLVALLVVLGGLAFNIGNVAGAGLGLNVLFGMSAETGALVSAIIAIGIFLVREAGKLMDRFAQLMGVVMIALTLYVAVTSSPPVGEAVIKTFVPDTIDVLAIVTLVGGTVGGYITFAGGHRLLDAGIKGVSSLPEVTKSSVSGIAIASVMRIILFLAALGIVAQGLQLDPSNPPASVFQLAAGQVGYKIFGVVMWAAAITSVIGSAYTSVSFIRTFHEKIDRFHNWIIVGFIAVSTLVFVLVGRPVKILVLVGALNGLILPLTLGVMLIAAYRKNIVGDYKHPLWMTIFGLIVTVTMAVMGVYTMVNELPKLFQ</sequence>
<dbReference type="AlphaFoldDB" id="A0A9X3TMN5"/>
<gene>
    <name evidence="6" type="ORF">O3V59_02005</name>
</gene>
<feature type="transmembrane region" description="Helical" evidence="5">
    <location>
        <begin position="306"/>
        <end position="323"/>
    </location>
</feature>
<evidence type="ECO:0000256" key="2">
    <source>
        <dbReference type="ARBA" id="ARBA00022692"/>
    </source>
</evidence>
<name>A0A9X3TMN5_9BACL</name>
<feature type="transmembrane region" description="Helical" evidence="5">
    <location>
        <begin position="267"/>
        <end position="294"/>
    </location>
</feature>
<feature type="transmembrane region" description="Helical" evidence="5">
    <location>
        <begin position="75"/>
        <end position="97"/>
    </location>
</feature>
<dbReference type="RefSeq" id="WP_029099189.1">
    <property type="nucleotide sequence ID" value="NZ_JAPYYP010000002.1"/>
</dbReference>
<dbReference type="InterPro" id="IPR001046">
    <property type="entry name" value="NRAMP_fam"/>
</dbReference>
<evidence type="ECO:0000256" key="3">
    <source>
        <dbReference type="ARBA" id="ARBA00022989"/>
    </source>
</evidence>
<dbReference type="GO" id="GO:0034755">
    <property type="term" value="P:iron ion transmembrane transport"/>
    <property type="evidence" value="ECO:0007669"/>
    <property type="project" value="TreeGrafter"/>
</dbReference>
<feature type="transmembrane region" description="Helical" evidence="5">
    <location>
        <begin position="225"/>
        <end position="247"/>
    </location>
</feature>
<accession>A0A9X3TMN5</accession>
<keyword evidence="2 5" id="KW-0812">Transmembrane</keyword>
<feature type="transmembrane region" description="Helical" evidence="5">
    <location>
        <begin position="36"/>
        <end position="54"/>
    </location>
</feature>
<feature type="transmembrane region" description="Helical" evidence="5">
    <location>
        <begin position="180"/>
        <end position="204"/>
    </location>
</feature>
<feature type="transmembrane region" description="Helical" evidence="5">
    <location>
        <begin position="329"/>
        <end position="353"/>
    </location>
</feature>
<evidence type="ECO:0000256" key="5">
    <source>
        <dbReference type="SAM" id="Phobius"/>
    </source>
</evidence>
<dbReference type="Pfam" id="PF01566">
    <property type="entry name" value="Nramp"/>
    <property type="match status" value="1"/>
</dbReference>
<feature type="transmembrane region" description="Helical" evidence="5">
    <location>
        <begin position="365"/>
        <end position="387"/>
    </location>
</feature>
<reference evidence="6" key="1">
    <citation type="submission" date="2022-12" db="EMBL/GenBank/DDBJ databases">
        <title>Draft genome sequence of the thermophilic strain Brevibacillus thermoruber HT42, isolated from Los Humeros, Puebla, Mexico, with biotechnological potential.</title>
        <authorList>
            <person name="Lara Sanchez J."/>
            <person name="Solis Palacios R."/>
            <person name="Bustos Baena A.S."/>
            <person name="Ruz Baez A.E."/>
            <person name="Espinosa Luna G."/>
            <person name="Oliart Ros R.M."/>
        </authorList>
    </citation>
    <scope>NUCLEOTIDE SEQUENCE</scope>
    <source>
        <strain evidence="6">HT42</strain>
    </source>
</reference>
<comment type="subcellular location">
    <subcellularLocation>
        <location evidence="1">Membrane</location>
        <topology evidence="1">Multi-pass membrane protein</topology>
    </subcellularLocation>
</comment>
<evidence type="ECO:0000313" key="7">
    <source>
        <dbReference type="Proteomes" id="UP001151071"/>
    </source>
</evidence>
<dbReference type="EMBL" id="JAPYYP010000002">
    <property type="protein sequence ID" value="MDA5107124.1"/>
    <property type="molecule type" value="Genomic_DNA"/>
</dbReference>
<evidence type="ECO:0000313" key="6">
    <source>
        <dbReference type="EMBL" id="MDA5107124.1"/>
    </source>
</evidence>
<keyword evidence="7" id="KW-1185">Reference proteome</keyword>
<comment type="caution">
    <text evidence="6">The sequence shown here is derived from an EMBL/GenBank/DDBJ whole genome shotgun (WGS) entry which is preliminary data.</text>
</comment>